<dbReference type="Proteomes" id="UP000789920">
    <property type="component" value="Unassembled WGS sequence"/>
</dbReference>
<protein>
    <submittedName>
        <fullName evidence="1">24382_t:CDS:1</fullName>
    </submittedName>
</protein>
<accession>A0ACA9MC50</accession>
<gene>
    <name evidence="1" type="ORF">RPERSI_LOCUS5232</name>
</gene>
<sequence>MSQSKPQIPIIGSEFLTVEQFKEAAQQGAKGIQSIQQAKGSHRLKKAKEAASSLEQVFSHIDRAFHQYKLQTNRALGLNLVFANPFILNNKRFDQLIGKFSNKALYELEKKYESLSDCRSKTTFLYKIEALAAEKIIVPKVPLHVVTKRRPISTKQDLFLSPQQEYFLYHDQVPVYMHKYTKDVIHVNKDGNCSYKAVAVSLGRSENEWLVIRKELKKELNEREQFYQSLVLANDDYETIIKEIA</sequence>
<keyword evidence="2" id="KW-1185">Reference proteome</keyword>
<reference evidence="1" key="1">
    <citation type="submission" date="2021-06" db="EMBL/GenBank/DDBJ databases">
        <authorList>
            <person name="Kallberg Y."/>
            <person name="Tangrot J."/>
            <person name="Rosling A."/>
        </authorList>
    </citation>
    <scope>NUCLEOTIDE SEQUENCE</scope>
    <source>
        <strain evidence="1">MA461A</strain>
    </source>
</reference>
<evidence type="ECO:0000313" key="2">
    <source>
        <dbReference type="Proteomes" id="UP000789920"/>
    </source>
</evidence>
<name>A0ACA9MC50_9GLOM</name>
<organism evidence="1 2">
    <name type="scientific">Racocetra persica</name>
    <dbReference type="NCBI Taxonomy" id="160502"/>
    <lineage>
        <taxon>Eukaryota</taxon>
        <taxon>Fungi</taxon>
        <taxon>Fungi incertae sedis</taxon>
        <taxon>Mucoromycota</taxon>
        <taxon>Glomeromycotina</taxon>
        <taxon>Glomeromycetes</taxon>
        <taxon>Diversisporales</taxon>
        <taxon>Gigasporaceae</taxon>
        <taxon>Racocetra</taxon>
    </lineage>
</organism>
<comment type="caution">
    <text evidence="1">The sequence shown here is derived from an EMBL/GenBank/DDBJ whole genome shotgun (WGS) entry which is preliminary data.</text>
</comment>
<proteinExistence type="predicted"/>
<dbReference type="EMBL" id="CAJVQC010007715">
    <property type="protein sequence ID" value="CAG8583121.1"/>
    <property type="molecule type" value="Genomic_DNA"/>
</dbReference>
<evidence type="ECO:0000313" key="1">
    <source>
        <dbReference type="EMBL" id="CAG8583121.1"/>
    </source>
</evidence>